<keyword evidence="2" id="KW-1185">Reference proteome</keyword>
<accession>A0AA35YC77</accession>
<gene>
    <name evidence="1" type="ORF">LSALG_LOCUS7072</name>
</gene>
<proteinExistence type="predicted"/>
<name>A0AA35YC77_LACSI</name>
<evidence type="ECO:0000313" key="2">
    <source>
        <dbReference type="Proteomes" id="UP001177003"/>
    </source>
</evidence>
<dbReference type="Proteomes" id="UP001177003">
    <property type="component" value="Chromosome 1"/>
</dbReference>
<reference evidence="1" key="1">
    <citation type="submission" date="2023-04" db="EMBL/GenBank/DDBJ databases">
        <authorList>
            <person name="Vijverberg K."/>
            <person name="Xiong W."/>
            <person name="Schranz E."/>
        </authorList>
    </citation>
    <scope>NUCLEOTIDE SEQUENCE</scope>
</reference>
<protein>
    <submittedName>
        <fullName evidence="1">Uncharacterized protein</fullName>
    </submittedName>
</protein>
<sequence length="145" mass="16442">MVTEIDGGIRKNEWKQLEGRKEINTKGKMVDVVGSFSPLNSVDGPVCDRSKACFSWPWRQFGGYLVGLPLKWKEDERLVVIFFGGYIPSFAGSERRLFCHRSATTGVPFRLISDLQVPPARRVVVESIPALIIIKQLYLVTRMEL</sequence>
<organism evidence="1 2">
    <name type="scientific">Lactuca saligna</name>
    <name type="common">Willowleaf lettuce</name>
    <dbReference type="NCBI Taxonomy" id="75948"/>
    <lineage>
        <taxon>Eukaryota</taxon>
        <taxon>Viridiplantae</taxon>
        <taxon>Streptophyta</taxon>
        <taxon>Embryophyta</taxon>
        <taxon>Tracheophyta</taxon>
        <taxon>Spermatophyta</taxon>
        <taxon>Magnoliopsida</taxon>
        <taxon>eudicotyledons</taxon>
        <taxon>Gunneridae</taxon>
        <taxon>Pentapetalae</taxon>
        <taxon>asterids</taxon>
        <taxon>campanulids</taxon>
        <taxon>Asterales</taxon>
        <taxon>Asteraceae</taxon>
        <taxon>Cichorioideae</taxon>
        <taxon>Cichorieae</taxon>
        <taxon>Lactucinae</taxon>
        <taxon>Lactuca</taxon>
    </lineage>
</organism>
<evidence type="ECO:0000313" key="1">
    <source>
        <dbReference type="EMBL" id="CAI9266523.1"/>
    </source>
</evidence>
<dbReference type="AlphaFoldDB" id="A0AA35YC77"/>
<dbReference type="EMBL" id="OX465077">
    <property type="protein sequence ID" value="CAI9266523.1"/>
    <property type="molecule type" value="Genomic_DNA"/>
</dbReference>